<evidence type="ECO:0000256" key="7">
    <source>
        <dbReference type="ARBA" id="ARBA00022833"/>
    </source>
</evidence>
<dbReference type="STRING" id="83765.SAMN05660284_00907"/>
<dbReference type="InterPro" id="IPR036034">
    <property type="entry name" value="PDZ_sf"/>
</dbReference>
<comment type="cofactor">
    <cofactor evidence="1 11">
        <name>Zn(2+)</name>
        <dbReference type="ChEBI" id="CHEBI:29105"/>
    </cofactor>
</comment>
<dbReference type="Pfam" id="PF17820">
    <property type="entry name" value="PDZ_6"/>
    <property type="match status" value="1"/>
</dbReference>
<dbReference type="SMART" id="SM00228">
    <property type="entry name" value="PDZ"/>
    <property type="match status" value="2"/>
</dbReference>
<dbReference type="GO" id="GO:0016020">
    <property type="term" value="C:membrane"/>
    <property type="evidence" value="ECO:0007669"/>
    <property type="project" value="UniProtKB-SubCell"/>
</dbReference>
<dbReference type="Proteomes" id="UP000242869">
    <property type="component" value="Unassembled WGS sequence"/>
</dbReference>
<protein>
    <recommendedName>
        <fullName evidence="11">Zinc metalloprotease</fullName>
        <ecNumber evidence="11">3.4.24.-</ecNumber>
    </recommendedName>
</protein>
<evidence type="ECO:0000256" key="8">
    <source>
        <dbReference type="ARBA" id="ARBA00022989"/>
    </source>
</evidence>
<feature type="domain" description="PDZ" evidence="12">
    <location>
        <begin position="220"/>
        <end position="250"/>
    </location>
</feature>
<dbReference type="Pfam" id="PF02163">
    <property type="entry name" value="Peptidase_M50"/>
    <property type="match status" value="1"/>
</dbReference>
<dbReference type="SUPFAM" id="SSF50156">
    <property type="entry name" value="PDZ domain-like"/>
    <property type="match status" value="2"/>
</dbReference>
<evidence type="ECO:0000313" key="14">
    <source>
        <dbReference type="Proteomes" id="UP000242869"/>
    </source>
</evidence>
<keyword evidence="14" id="KW-1185">Reference proteome</keyword>
<dbReference type="RefSeq" id="WP_091191933.1">
    <property type="nucleotide sequence ID" value="NZ_FOVE01000005.1"/>
</dbReference>
<dbReference type="PROSITE" id="PS50106">
    <property type="entry name" value="PDZ"/>
    <property type="match status" value="1"/>
</dbReference>
<evidence type="ECO:0000256" key="5">
    <source>
        <dbReference type="ARBA" id="ARBA00022692"/>
    </source>
</evidence>
<dbReference type="NCBIfam" id="TIGR00054">
    <property type="entry name" value="RIP metalloprotease RseP"/>
    <property type="match status" value="1"/>
</dbReference>
<evidence type="ECO:0000256" key="6">
    <source>
        <dbReference type="ARBA" id="ARBA00022801"/>
    </source>
</evidence>
<keyword evidence="11" id="KW-0479">Metal-binding</keyword>
<evidence type="ECO:0000256" key="2">
    <source>
        <dbReference type="ARBA" id="ARBA00004141"/>
    </source>
</evidence>
<accession>A0A1I4X9E2</accession>
<dbReference type="Gene3D" id="2.30.42.10">
    <property type="match status" value="2"/>
</dbReference>
<dbReference type="InterPro" id="IPR001478">
    <property type="entry name" value="PDZ"/>
</dbReference>
<keyword evidence="7 11" id="KW-0862">Zinc</keyword>
<dbReference type="GO" id="GO:0046872">
    <property type="term" value="F:metal ion binding"/>
    <property type="evidence" value="ECO:0007669"/>
    <property type="project" value="UniProtKB-KW"/>
</dbReference>
<keyword evidence="10 11" id="KW-0472">Membrane</keyword>
<evidence type="ECO:0000256" key="4">
    <source>
        <dbReference type="ARBA" id="ARBA00022670"/>
    </source>
</evidence>
<dbReference type="PANTHER" id="PTHR42837">
    <property type="entry name" value="REGULATOR OF SIGMA-E PROTEASE RSEP"/>
    <property type="match status" value="1"/>
</dbReference>
<dbReference type="GO" id="GO:0004222">
    <property type="term" value="F:metalloendopeptidase activity"/>
    <property type="evidence" value="ECO:0007669"/>
    <property type="project" value="InterPro"/>
</dbReference>
<dbReference type="PANTHER" id="PTHR42837:SF2">
    <property type="entry name" value="MEMBRANE METALLOPROTEASE ARASP2, CHLOROPLASTIC-RELATED"/>
    <property type="match status" value="1"/>
</dbReference>
<gene>
    <name evidence="13" type="ORF">SAMN05660284_00907</name>
</gene>
<organism evidence="13 14">
    <name type="scientific">Formivibrio citricus</name>
    <dbReference type="NCBI Taxonomy" id="83765"/>
    <lineage>
        <taxon>Bacteria</taxon>
        <taxon>Pseudomonadati</taxon>
        <taxon>Pseudomonadota</taxon>
        <taxon>Betaproteobacteria</taxon>
        <taxon>Neisseriales</taxon>
        <taxon>Chitinibacteraceae</taxon>
        <taxon>Formivibrio</taxon>
    </lineage>
</organism>
<evidence type="ECO:0000256" key="1">
    <source>
        <dbReference type="ARBA" id="ARBA00001947"/>
    </source>
</evidence>
<dbReference type="InterPro" id="IPR004387">
    <property type="entry name" value="Pept_M50_Zn"/>
</dbReference>
<evidence type="ECO:0000256" key="3">
    <source>
        <dbReference type="ARBA" id="ARBA00007931"/>
    </source>
</evidence>
<evidence type="ECO:0000259" key="12">
    <source>
        <dbReference type="PROSITE" id="PS50106"/>
    </source>
</evidence>
<dbReference type="CDD" id="cd06163">
    <property type="entry name" value="S2P-M50_PDZ_RseP-like"/>
    <property type="match status" value="2"/>
</dbReference>
<dbReference type="InterPro" id="IPR008915">
    <property type="entry name" value="Peptidase_M50"/>
</dbReference>
<dbReference type="OrthoDB" id="9782003at2"/>
<dbReference type="EC" id="3.4.24.-" evidence="11"/>
<evidence type="ECO:0000313" key="13">
    <source>
        <dbReference type="EMBL" id="SFN22395.1"/>
    </source>
</evidence>
<sequence length="448" mass="48808">MLLTLLSFLVAIGILVTVHEYGHYRVAKACGVKVLTFSIGFGKPILQWQRGETCWQIALIPFGGFVRLLGEDDEIELLPGEEARAFNRQHPLRKMAIVAAGPLANLFLAWLLFSLALALGEEALKPVVAGVRIDSLADRAGIAPNDKILRFGSHEILQWDDLRVAALDEAGKTSIFLEVSSSRGSVREVEMDLSGVEGKKLDFHILERLGLSPLPLLNRVAEIESGSPAERAGLQKGDEIIAVNALPVVRWETLQHLISRSSGREISLAIRRGEEERVVALTPRIHESPQGAVGRIGIAPQIDAERWATQKMQLKLSWLESMSRGAQEMRLLTVLTFKFTAAMLSGDMSAKNVSGPVGIAALAGETASMGFAPYLKFLALLSLSLGILNLLPVPVLDGGHLLYHVAELVRGRPVPKAWQEIGQRIGIGLLVGLMMLALYNDINRFIPG</sequence>
<evidence type="ECO:0000256" key="11">
    <source>
        <dbReference type="RuleBase" id="RU362031"/>
    </source>
</evidence>
<evidence type="ECO:0000256" key="10">
    <source>
        <dbReference type="ARBA" id="ARBA00023136"/>
    </source>
</evidence>
<dbReference type="InterPro" id="IPR041489">
    <property type="entry name" value="PDZ_6"/>
</dbReference>
<keyword evidence="5 11" id="KW-0812">Transmembrane</keyword>
<reference evidence="14" key="1">
    <citation type="submission" date="2016-10" db="EMBL/GenBank/DDBJ databases">
        <authorList>
            <person name="Varghese N."/>
            <person name="Submissions S."/>
        </authorList>
    </citation>
    <scope>NUCLEOTIDE SEQUENCE [LARGE SCALE GENOMIC DNA]</scope>
    <source>
        <strain evidence="14">DSM 6150</strain>
    </source>
</reference>
<keyword evidence="4 13" id="KW-0645">Protease</keyword>
<comment type="subcellular location">
    <subcellularLocation>
        <location evidence="2">Membrane</location>
        <topology evidence="2">Multi-pass membrane protein</topology>
    </subcellularLocation>
</comment>
<keyword evidence="8 11" id="KW-1133">Transmembrane helix</keyword>
<dbReference type="AlphaFoldDB" id="A0A1I4X9E2"/>
<dbReference type="CDD" id="cd23081">
    <property type="entry name" value="cpPDZ_EcRseP-like"/>
    <property type="match status" value="1"/>
</dbReference>
<keyword evidence="6 11" id="KW-0378">Hydrolase</keyword>
<feature type="transmembrane region" description="Helical" evidence="11">
    <location>
        <begin position="96"/>
        <end position="119"/>
    </location>
</feature>
<proteinExistence type="inferred from homology"/>
<dbReference type="GO" id="GO:0006508">
    <property type="term" value="P:proteolysis"/>
    <property type="evidence" value="ECO:0007669"/>
    <property type="project" value="UniProtKB-KW"/>
</dbReference>
<comment type="caution">
    <text evidence="11">Lacks conserved residue(s) required for the propagation of feature annotation.</text>
</comment>
<evidence type="ECO:0000256" key="9">
    <source>
        <dbReference type="ARBA" id="ARBA00023049"/>
    </source>
</evidence>
<comment type="similarity">
    <text evidence="3 11">Belongs to the peptidase M50B family.</text>
</comment>
<name>A0A1I4X9E2_9NEIS</name>
<dbReference type="EMBL" id="FOVE01000005">
    <property type="protein sequence ID" value="SFN22395.1"/>
    <property type="molecule type" value="Genomic_DNA"/>
</dbReference>
<keyword evidence="9 11" id="KW-0482">Metalloprotease</keyword>